<dbReference type="EMBL" id="LXQA010178581">
    <property type="protein sequence ID" value="MCI30308.1"/>
    <property type="molecule type" value="Genomic_DNA"/>
</dbReference>
<accession>A0A392R153</accession>
<keyword evidence="2" id="KW-1185">Reference proteome</keyword>
<feature type="non-terminal residue" evidence="1">
    <location>
        <position position="72"/>
    </location>
</feature>
<proteinExistence type="predicted"/>
<name>A0A392R153_9FABA</name>
<protein>
    <submittedName>
        <fullName evidence="1">Pentatricopeptide repeat-containing protein</fullName>
    </submittedName>
</protein>
<dbReference type="Proteomes" id="UP000265520">
    <property type="component" value="Unassembled WGS sequence"/>
</dbReference>
<evidence type="ECO:0000313" key="2">
    <source>
        <dbReference type="Proteomes" id="UP000265520"/>
    </source>
</evidence>
<reference evidence="1 2" key="1">
    <citation type="journal article" date="2018" name="Front. Plant Sci.">
        <title>Red Clover (Trifolium pratense) and Zigzag Clover (T. medium) - A Picture of Genomic Similarities and Differences.</title>
        <authorList>
            <person name="Dluhosova J."/>
            <person name="Istvanek J."/>
            <person name="Nedelnik J."/>
            <person name="Repkova J."/>
        </authorList>
    </citation>
    <scope>NUCLEOTIDE SEQUENCE [LARGE SCALE GENOMIC DNA]</scope>
    <source>
        <strain evidence="2">cv. 10/8</strain>
        <tissue evidence="1">Leaf</tissue>
    </source>
</reference>
<dbReference type="AlphaFoldDB" id="A0A392R153"/>
<comment type="caution">
    <text evidence="1">The sequence shown here is derived from an EMBL/GenBank/DDBJ whole genome shotgun (WGS) entry which is preliminary data.</text>
</comment>
<sequence>MVETLSLFLQMNKNNISSVSVEESQRPDNYSVSIVLKSCAGLRKVLLCKMIHGFLIKVGAVKCGWIQVDGEM</sequence>
<evidence type="ECO:0000313" key="1">
    <source>
        <dbReference type="EMBL" id="MCI30308.1"/>
    </source>
</evidence>
<organism evidence="1 2">
    <name type="scientific">Trifolium medium</name>
    <dbReference type="NCBI Taxonomy" id="97028"/>
    <lineage>
        <taxon>Eukaryota</taxon>
        <taxon>Viridiplantae</taxon>
        <taxon>Streptophyta</taxon>
        <taxon>Embryophyta</taxon>
        <taxon>Tracheophyta</taxon>
        <taxon>Spermatophyta</taxon>
        <taxon>Magnoliopsida</taxon>
        <taxon>eudicotyledons</taxon>
        <taxon>Gunneridae</taxon>
        <taxon>Pentapetalae</taxon>
        <taxon>rosids</taxon>
        <taxon>fabids</taxon>
        <taxon>Fabales</taxon>
        <taxon>Fabaceae</taxon>
        <taxon>Papilionoideae</taxon>
        <taxon>50 kb inversion clade</taxon>
        <taxon>NPAAA clade</taxon>
        <taxon>Hologalegina</taxon>
        <taxon>IRL clade</taxon>
        <taxon>Trifolieae</taxon>
        <taxon>Trifolium</taxon>
    </lineage>
</organism>